<dbReference type="GO" id="GO:0006298">
    <property type="term" value="P:mismatch repair"/>
    <property type="evidence" value="ECO:0007669"/>
    <property type="project" value="InterPro"/>
</dbReference>
<feature type="domain" description="DNA mismatch repair protein MutS core" evidence="5">
    <location>
        <begin position="12"/>
        <end position="324"/>
    </location>
</feature>
<dbReference type="Pfam" id="PF00488">
    <property type="entry name" value="MutS_V"/>
    <property type="match status" value="1"/>
</dbReference>
<protein>
    <submittedName>
        <fullName evidence="7">DNA mismatch repair protein MutS</fullName>
    </submittedName>
</protein>
<dbReference type="InterPro" id="IPR000432">
    <property type="entry name" value="DNA_mismatch_repair_MutS_C"/>
</dbReference>
<dbReference type="PANTHER" id="PTHR11361:SF14">
    <property type="entry name" value="DNA MISMATCH REPAIR PROTEIN MUTS, TYPE 2"/>
    <property type="match status" value="1"/>
</dbReference>
<dbReference type="GO" id="GO:0030983">
    <property type="term" value="F:mismatched DNA binding"/>
    <property type="evidence" value="ECO:0007669"/>
    <property type="project" value="InterPro"/>
</dbReference>
<reference evidence="7 8" key="1">
    <citation type="submission" date="2019-04" db="EMBL/GenBank/DDBJ databases">
        <title>Isachenkonia alkalipeptolytica gen. nov. sp. nov. a new anaerobic, alkiliphilic organothrophic bacterium capable to reduce synthesized ferrihydrite isolated from a soda lake.</title>
        <authorList>
            <person name="Toshchakov S.V."/>
            <person name="Zavarzina D.G."/>
            <person name="Zhilina T.N."/>
            <person name="Kostrikina N.A."/>
            <person name="Kublanov I.V."/>
        </authorList>
    </citation>
    <scope>NUCLEOTIDE SEQUENCE [LARGE SCALE GENOMIC DNA]</scope>
    <source>
        <strain evidence="7 8">Z-1701</strain>
    </source>
</reference>
<comment type="caution">
    <text evidence="7">The sequence shown here is derived from an EMBL/GenBank/DDBJ whole genome shotgun (WGS) entry which is preliminary data.</text>
</comment>
<evidence type="ECO:0000313" key="7">
    <source>
        <dbReference type="EMBL" id="NBG88560.1"/>
    </source>
</evidence>
<dbReference type="InterPro" id="IPR027417">
    <property type="entry name" value="P-loop_NTPase"/>
</dbReference>
<dbReference type="InterPro" id="IPR007696">
    <property type="entry name" value="DNA_mismatch_repair_MutS_core"/>
</dbReference>
<dbReference type="GO" id="GO:0005524">
    <property type="term" value="F:ATP binding"/>
    <property type="evidence" value="ECO:0007669"/>
    <property type="project" value="UniProtKB-KW"/>
</dbReference>
<dbReference type="GO" id="GO:0140664">
    <property type="term" value="F:ATP-dependent DNA damage sensor activity"/>
    <property type="evidence" value="ECO:0007669"/>
    <property type="project" value="InterPro"/>
</dbReference>
<dbReference type="SUPFAM" id="SSF52540">
    <property type="entry name" value="P-loop containing nucleoside triphosphate hydrolases"/>
    <property type="match status" value="1"/>
</dbReference>
<dbReference type="Gene3D" id="3.40.50.300">
    <property type="entry name" value="P-loop containing nucleotide triphosphate hydrolases"/>
    <property type="match status" value="1"/>
</dbReference>
<name>A0AA44BEV9_9CLOT</name>
<dbReference type="EMBL" id="SUMG01000009">
    <property type="protein sequence ID" value="NBG88560.1"/>
    <property type="molecule type" value="Genomic_DNA"/>
</dbReference>
<dbReference type="Proteomes" id="UP000449710">
    <property type="component" value="Unassembled WGS sequence"/>
</dbReference>
<accession>A0AA44BEV9</accession>
<organism evidence="7 8">
    <name type="scientific">Isachenkonia alkalipeptolytica</name>
    <dbReference type="NCBI Taxonomy" id="2565777"/>
    <lineage>
        <taxon>Bacteria</taxon>
        <taxon>Bacillati</taxon>
        <taxon>Bacillota</taxon>
        <taxon>Clostridia</taxon>
        <taxon>Eubacteriales</taxon>
        <taxon>Clostridiaceae</taxon>
        <taxon>Isachenkonia</taxon>
    </lineage>
</organism>
<dbReference type="AlphaFoldDB" id="A0AA44BEV9"/>
<evidence type="ECO:0000313" key="8">
    <source>
        <dbReference type="Proteomes" id="UP000449710"/>
    </source>
</evidence>
<evidence type="ECO:0000256" key="3">
    <source>
        <dbReference type="ARBA" id="ARBA00023125"/>
    </source>
</evidence>
<keyword evidence="1" id="KW-0547">Nucleotide-binding</keyword>
<proteinExistence type="predicted"/>
<dbReference type="SMART" id="SM00534">
    <property type="entry name" value="MUTSac"/>
    <property type="match status" value="1"/>
</dbReference>
<dbReference type="InterPro" id="IPR045076">
    <property type="entry name" value="MutS"/>
</dbReference>
<dbReference type="InterPro" id="IPR036187">
    <property type="entry name" value="DNA_mismatch_repair_MutS_sf"/>
</dbReference>
<keyword evidence="2" id="KW-0067">ATP-binding</keyword>
<dbReference type="Gene3D" id="1.10.1420.10">
    <property type="match status" value="2"/>
</dbReference>
<keyword evidence="3" id="KW-0238">DNA-binding</keyword>
<gene>
    <name evidence="7" type="ORF">ISALK_08600</name>
</gene>
<evidence type="ECO:0000259" key="6">
    <source>
        <dbReference type="SMART" id="SM00534"/>
    </source>
</evidence>
<feature type="domain" description="DNA mismatch repair proteins mutS family" evidence="6">
    <location>
        <begin position="341"/>
        <end position="544"/>
    </location>
</feature>
<dbReference type="SMART" id="SM00533">
    <property type="entry name" value="MUTSd"/>
    <property type="match status" value="1"/>
</dbReference>
<keyword evidence="8" id="KW-1185">Reference proteome</keyword>
<evidence type="ECO:0000259" key="5">
    <source>
        <dbReference type="SMART" id="SM00533"/>
    </source>
</evidence>
<evidence type="ECO:0000256" key="2">
    <source>
        <dbReference type="ARBA" id="ARBA00022840"/>
    </source>
</evidence>
<evidence type="ECO:0000256" key="4">
    <source>
        <dbReference type="SAM" id="MobiDB-lite"/>
    </source>
</evidence>
<sequence>MFMMRFMDKKTFQETGLREVLDWVPTETEYGKELKSKLVPYGTSQVRELRRAFEELRRFRKGLKSSDYFLWNLKGYLSEIKDIKGSLQRVMKNEVLNEVEFFEIKNQIMVMEELRGFFMEHPEVALEKFEMDSVAPLIKAMDPENSRVKTFYIYDSYSEELWNIREEKRNIDGKIMETDKKSRQEVYELTGLRPKPNNEILVPKEKKQALGILKNSDLVFFLSETFKSYVFKISPTEELKDLREKYQNLKIREEEEEFQIRRRLSQDVRNFHDEIQKNIHILGELDFSIGKILLGDEIHGVEPRIVGDPYIKIVEGRHSLVEQRLRKEGKSYMPIDVTLENGVTLITGANMGGKTITLKLIALITAMAQLGLYVPAKEATIGPVSFIYFSSGDEQSQERGLSTFGAEIYHLKKITDEKKEKGLVLIDELARGTNPKEGYGISRGVIEHFKTLKGISVVTTHFDGLSRIKDLRHLQVVGLRRVQPEKLKNELQHGEEGIGVLEKYMDYRLEERDPREEVPKEAIMIARLMGLREDILTRAEEVLERERQEQGIREAKEEENKEGE</sequence>
<evidence type="ECO:0000256" key="1">
    <source>
        <dbReference type="ARBA" id="ARBA00022741"/>
    </source>
</evidence>
<dbReference type="PANTHER" id="PTHR11361">
    <property type="entry name" value="DNA MISMATCH REPAIR PROTEIN MUTS FAMILY MEMBER"/>
    <property type="match status" value="1"/>
</dbReference>
<feature type="region of interest" description="Disordered" evidence="4">
    <location>
        <begin position="544"/>
        <end position="564"/>
    </location>
</feature>
<dbReference type="SUPFAM" id="SSF48334">
    <property type="entry name" value="DNA repair protein MutS, domain III"/>
    <property type="match status" value="1"/>
</dbReference>